<organism evidence="2 3">
    <name type="scientific">Desulfuromusa kysingii</name>
    <dbReference type="NCBI Taxonomy" id="37625"/>
    <lineage>
        <taxon>Bacteria</taxon>
        <taxon>Pseudomonadati</taxon>
        <taxon>Thermodesulfobacteriota</taxon>
        <taxon>Desulfuromonadia</taxon>
        <taxon>Desulfuromonadales</taxon>
        <taxon>Geopsychrobacteraceae</taxon>
        <taxon>Desulfuromusa</taxon>
    </lineage>
</organism>
<dbReference type="EMBL" id="FNQN01000006">
    <property type="protein sequence ID" value="SEA46127.1"/>
    <property type="molecule type" value="Genomic_DNA"/>
</dbReference>
<proteinExistence type="predicted"/>
<dbReference type="InterPro" id="IPR007272">
    <property type="entry name" value="Sulf_transp_TsuA/YedE"/>
</dbReference>
<dbReference type="Pfam" id="PF04143">
    <property type="entry name" value="Sulf_transp"/>
    <property type="match status" value="1"/>
</dbReference>
<dbReference type="OrthoDB" id="9790409at2"/>
<reference evidence="2 3" key="1">
    <citation type="submission" date="2016-10" db="EMBL/GenBank/DDBJ databases">
        <authorList>
            <person name="de Groot N.N."/>
        </authorList>
    </citation>
    <scope>NUCLEOTIDE SEQUENCE [LARGE SCALE GENOMIC DNA]</scope>
    <source>
        <strain evidence="2 3">DSM 7343</strain>
    </source>
</reference>
<dbReference type="STRING" id="37625.SAMN05660420_02148"/>
<keyword evidence="3" id="KW-1185">Reference proteome</keyword>
<sequence>MEQIIGLITGIIFGFLLQKGEVLRFERQVGFMLLKDMTIIKFMLTAVIVGMIGIYTCHSLGLIALSVKATQVAAIVIGGLLFGIGWAIAGYCPGTSVGALAEGRIHAIWAILGMLVGAAAYAEIYPYLENSVLSWGSYGKITLPQLLGVPAWPIIVAFAAFGVGFFVWAEKKGL</sequence>
<protein>
    <submittedName>
        <fullName evidence="2">Uncharacterized protein</fullName>
    </submittedName>
</protein>
<evidence type="ECO:0000256" key="1">
    <source>
        <dbReference type="SAM" id="Phobius"/>
    </source>
</evidence>
<feature type="transmembrane region" description="Helical" evidence="1">
    <location>
        <begin position="72"/>
        <end position="93"/>
    </location>
</feature>
<dbReference type="RefSeq" id="WP_092348038.1">
    <property type="nucleotide sequence ID" value="NZ_FNQN01000006.1"/>
</dbReference>
<feature type="transmembrane region" description="Helical" evidence="1">
    <location>
        <begin position="42"/>
        <end position="66"/>
    </location>
</feature>
<keyword evidence="1" id="KW-0812">Transmembrane</keyword>
<dbReference type="Proteomes" id="UP000199409">
    <property type="component" value="Unassembled WGS sequence"/>
</dbReference>
<accession>A0A1H4BDE5</accession>
<keyword evidence="1" id="KW-0472">Membrane</keyword>
<feature type="transmembrane region" description="Helical" evidence="1">
    <location>
        <begin position="105"/>
        <end position="128"/>
    </location>
</feature>
<evidence type="ECO:0000313" key="3">
    <source>
        <dbReference type="Proteomes" id="UP000199409"/>
    </source>
</evidence>
<keyword evidence="1" id="KW-1133">Transmembrane helix</keyword>
<name>A0A1H4BDE5_9BACT</name>
<evidence type="ECO:0000313" key="2">
    <source>
        <dbReference type="EMBL" id="SEA46127.1"/>
    </source>
</evidence>
<dbReference type="AlphaFoldDB" id="A0A1H4BDE5"/>
<gene>
    <name evidence="2" type="ORF">SAMN05660420_02148</name>
</gene>
<feature type="transmembrane region" description="Helical" evidence="1">
    <location>
        <begin position="148"/>
        <end position="169"/>
    </location>
</feature>